<feature type="active site" description="Proton donor/acceptor" evidence="7">
    <location>
        <position position="477"/>
    </location>
</feature>
<dbReference type="Gene3D" id="2.40.440.10">
    <property type="entry name" value="L,D-transpeptidase catalytic domain-like"/>
    <property type="match status" value="1"/>
</dbReference>
<evidence type="ECO:0000313" key="10">
    <source>
        <dbReference type="EMBL" id="MBB6167864.1"/>
    </source>
</evidence>
<keyword evidence="6 7" id="KW-0961">Cell wall biogenesis/degradation</keyword>
<dbReference type="InterPro" id="IPR052905">
    <property type="entry name" value="LD-transpeptidase_YkuD-like"/>
</dbReference>
<dbReference type="Pfam" id="PF20142">
    <property type="entry name" value="Scaffold"/>
    <property type="match status" value="1"/>
</dbReference>
<dbReference type="Gene3D" id="1.10.101.10">
    <property type="entry name" value="PGBD-like superfamily/PGBD"/>
    <property type="match status" value="1"/>
</dbReference>
<dbReference type="InterPro" id="IPR045380">
    <property type="entry name" value="LD_TPept_scaffold_dom"/>
</dbReference>
<dbReference type="InterPro" id="IPR005490">
    <property type="entry name" value="LD_TPept_cat_dom"/>
</dbReference>
<keyword evidence="3" id="KW-0808">Transferase</keyword>
<dbReference type="RefSeq" id="WP_183333773.1">
    <property type="nucleotide sequence ID" value="NZ_BMHX01000003.1"/>
</dbReference>
<evidence type="ECO:0000256" key="1">
    <source>
        <dbReference type="ARBA" id="ARBA00004752"/>
    </source>
</evidence>
<reference evidence="10 11" key="1">
    <citation type="submission" date="2020-08" db="EMBL/GenBank/DDBJ databases">
        <title>Genomic Encyclopedia of Type Strains, Phase IV (KMG-IV): sequencing the most valuable type-strain genomes for metagenomic binning, comparative biology and taxonomic classification.</title>
        <authorList>
            <person name="Goeker M."/>
        </authorList>
    </citation>
    <scope>NUCLEOTIDE SEQUENCE [LARGE SCALE GENOMIC DNA]</scope>
    <source>
        <strain evidence="10 11">DSM 101465</strain>
    </source>
</reference>
<dbReference type="InterPro" id="IPR038063">
    <property type="entry name" value="Transpep_catalytic_dom"/>
</dbReference>
<gene>
    <name evidence="10" type="ORF">HNQ73_001487</name>
</gene>
<keyword evidence="8" id="KW-0732">Signal</keyword>
<dbReference type="InterPro" id="IPR036366">
    <property type="entry name" value="PGBDSf"/>
</dbReference>
<dbReference type="PANTHER" id="PTHR41533:SF2">
    <property type="entry name" value="BLR7131 PROTEIN"/>
    <property type="match status" value="1"/>
</dbReference>
<dbReference type="GO" id="GO:0008360">
    <property type="term" value="P:regulation of cell shape"/>
    <property type="evidence" value="ECO:0007669"/>
    <property type="project" value="UniProtKB-UniRule"/>
</dbReference>
<feature type="active site" description="Nucleophile" evidence="7">
    <location>
        <position position="496"/>
    </location>
</feature>
<evidence type="ECO:0000256" key="6">
    <source>
        <dbReference type="ARBA" id="ARBA00023316"/>
    </source>
</evidence>
<evidence type="ECO:0000256" key="5">
    <source>
        <dbReference type="ARBA" id="ARBA00022984"/>
    </source>
</evidence>
<dbReference type="PROSITE" id="PS52029">
    <property type="entry name" value="LD_TPASE"/>
    <property type="match status" value="1"/>
</dbReference>
<dbReference type="GO" id="GO:0004180">
    <property type="term" value="F:carboxypeptidase activity"/>
    <property type="evidence" value="ECO:0007669"/>
    <property type="project" value="UniProtKB-ARBA"/>
</dbReference>
<dbReference type="InterPro" id="IPR002477">
    <property type="entry name" value="Peptidoglycan-bd-like"/>
</dbReference>
<dbReference type="UniPathway" id="UPA00219"/>
<evidence type="ECO:0000256" key="4">
    <source>
        <dbReference type="ARBA" id="ARBA00022960"/>
    </source>
</evidence>
<sequence length="574" mass="62732">MRASAAACILAVGTGLLTAAAVQHAAAEPASQVQPGDFVLPAPPAASVDVTDILPKKPEAPHAAATPPAPEALAPPDLPDAQVSISLDEPSVALAGRIADARNWALPRLDEGQREAIRTFYREHGFHPLWIADGDFTPAARKVMATLQDAAAEGLDPADYPLPAIDDLDGDGRVRAIADADLKLTAAVVLYARDARGGRINPTKLSKLLTPTRELPEAGEVLARLRDAADPGAALASYNPPHPQYAALKRKLAEIRAERPAQPPMVRVPKGPPLRVGMQDERVPLIRARFGLDVTPDDDHTYDEKVAAAVADFQRQHGLAADGILGAQTLAALGSTTTSGQLEADIIANMERWRWLPADLGDKHIAVNIPAYTVRVFEKGKVIHEARAIVGKPESPTPVFSDVMRHVVVNPYWHVPPSILRKEFLPRMAEDPDYAARRGYEVIRRGNSISIRQPPGERNALGHIKFMFPNQHAVYLHDTPNRSLFQRAERAFSHGCVRVDDPFTFAEIVLGKEWPQSRVKKLIGKGERLVRLPELIPIHLTYFTLVVSDNGKLVRYPDIYKHDQRVTAALRNLH</sequence>
<name>A0A841KAF4_9HYPH</name>
<dbReference type="GO" id="GO:0071555">
    <property type="term" value="P:cell wall organization"/>
    <property type="evidence" value="ECO:0007669"/>
    <property type="project" value="UniProtKB-UniRule"/>
</dbReference>
<dbReference type="SUPFAM" id="SSF141523">
    <property type="entry name" value="L,D-transpeptidase catalytic domain-like"/>
    <property type="match status" value="1"/>
</dbReference>
<feature type="signal peptide" evidence="8">
    <location>
        <begin position="1"/>
        <end position="25"/>
    </location>
</feature>
<protein>
    <submittedName>
        <fullName evidence="10">Murein L,D-transpeptidase YcbB/YkuD</fullName>
    </submittedName>
</protein>
<comment type="similarity">
    <text evidence="2">Belongs to the YkuD family.</text>
</comment>
<evidence type="ECO:0000256" key="7">
    <source>
        <dbReference type="PROSITE-ProRule" id="PRU01373"/>
    </source>
</evidence>
<dbReference type="SUPFAM" id="SSF47090">
    <property type="entry name" value="PGBD-like"/>
    <property type="match status" value="1"/>
</dbReference>
<dbReference type="EMBL" id="JACHEH010000003">
    <property type="protein sequence ID" value="MBB6167864.1"/>
    <property type="molecule type" value="Genomic_DNA"/>
</dbReference>
<keyword evidence="5 7" id="KW-0573">Peptidoglycan synthesis</keyword>
<dbReference type="GO" id="GO:0009252">
    <property type="term" value="P:peptidoglycan biosynthetic process"/>
    <property type="evidence" value="ECO:0007669"/>
    <property type="project" value="UniProtKB-UniPathway"/>
</dbReference>
<evidence type="ECO:0000259" key="9">
    <source>
        <dbReference type="PROSITE" id="PS52029"/>
    </source>
</evidence>
<dbReference type="GO" id="GO:0016740">
    <property type="term" value="F:transferase activity"/>
    <property type="evidence" value="ECO:0007669"/>
    <property type="project" value="UniProtKB-KW"/>
</dbReference>
<dbReference type="Pfam" id="PF01471">
    <property type="entry name" value="PG_binding_1"/>
    <property type="match status" value="1"/>
</dbReference>
<dbReference type="PANTHER" id="PTHR41533">
    <property type="entry name" value="L,D-TRANSPEPTIDASE HI_1667-RELATED"/>
    <property type="match status" value="1"/>
</dbReference>
<evidence type="ECO:0000256" key="2">
    <source>
        <dbReference type="ARBA" id="ARBA00005992"/>
    </source>
</evidence>
<keyword evidence="4 7" id="KW-0133">Cell shape</keyword>
<evidence type="ECO:0000313" key="11">
    <source>
        <dbReference type="Proteomes" id="UP000588017"/>
    </source>
</evidence>
<comment type="caution">
    <text evidence="10">The sequence shown here is derived from an EMBL/GenBank/DDBJ whole genome shotgun (WGS) entry which is preliminary data.</text>
</comment>
<comment type="pathway">
    <text evidence="1 7">Cell wall biogenesis; peptidoglycan biosynthesis.</text>
</comment>
<dbReference type="InterPro" id="IPR036365">
    <property type="entry name" value="PGBD-like_sf"/>
</dbReference>
<feature type="domain" description="L,D-TPase catalytic" evidence="9">
    <location>
        <begin position="363"/>
        <end position="522"/>
    </location>
</feature>
<dbReference type="Proteomes" id="UP000588017">
    <property type="component" value="Unassembled WGS sequence"/>
</dbReference>
<proteinExistence type="inferred from homology"/>
<feature type="chain" id="PRO_5032991720" evidence="8">
    <location>
        <begin position="26"/>
        <end position="574"/>
    </location>
</feature>
<accession>A0A841KAF4</accession>
<organism evidence="10 11">
    <name type="scientific">Chelatococcus composti</name>
    <dbReference type="NCBI Taxonomy" id="1743235"/>
    <lineage>
        <taxon>Bacteria</taxon>
        <taxon>Pseudomonadati</taxon>
        <taxon>Pseudomonadota</taxon>
        <taxon>Alphaproteobacteria</taxon>
        <taxon>Hyphomicrobiales</taxon>
        <taxon>Chelatococcaceae</taxon>
        <taxon>Chelatococcus</taxon>
    </lineage>
</organism>
<dbReference type="AlphaFoldDB" id="A0A841KAF4"/>
<evidence type="ECO:0000256" key="3">
    <source>
        <dbReference type="ARBA" id="ARBA00022679"/>
    </source>
</evidence>
<dbReference type="CDD" id="cd16913">
    <property type="entry name" value="YkuD_like"/>
    <property type="match status" value="1"/>
</dbReference>
<keyword evidence="11" id="KW-1185">Reference proteome</keyword>
<dbReference type="Pfam" id="PF03734">
    <property type="entry name" value="YkuD"/>
    <property type="match status" value="1"/>
</dbReference>
<evidence type="ECO:0000256" key="8">
    <source>
        <dbReference type="SAM" id="SignalP"/>
    </source>
</evidence>